<feature type="region of interest" description="Disordered" evidence="1">
    <location>
        <begin position="37"/>
        <end position="69"/>
    </location>
</feature>
<accession>A0AAV4BCT8</accession>
<proteinExistence type="predicted"/>
<comment type="caution">
    <text evidence="2">The sequence shown here is derived from an EMBL/GenBank/DDBJ whole genome shotgun (WGS) entry which is preliminary data.</text>
</comment>
<name>A0AAV4BCT8_9GAST</name>
<dbReference type="Proteomes" id="UP000735302">
    <property type="component" value="Unassembled WGS sequence"/>
</dbReference>
<reference evidence="2 3" key="1">
    <citation type="journal article" date="2021" name="Elife">
        <title>Chloroplast acquisition without the gene transfer in kleptoplastic sea slugs, Plakobranchus ocellatus.</title>
        <authorList>
            <person name="Maeda T."/>
            <person name="Takahashi S."/>
            <person name="Yoshida T."/>
            <person name="Shimamura S."/>
            <person name="Takaki Y."/>
            <person name="Nagai Y."/>
            <person name="Toyoda A."/>
            <person name="Suzuki Y."/>
            <person name="Arimoto A."/>
            <person name="Ishii H."/>
            <person name="Satoh N."/>
            <person name="Nishiyama T."/>
            <person name="Hasebe M."/>
            <person name="Maruyama T."/>
            <person name="Minagawa J."/>
            <person name="Obokata J."/>
            <person name="Shigenobu S."/>
        </authorList>
    </citation>
    <scope>NUCLEOTIDE SEQUENCE [LARGE SCALE GENOMIC DNA]</scope>
</reference>
<protein>
    <submittedName>
        <fullName evidence="2">Uncharacterized protein</fullName>
    </submittedName>
</protein>
<sequence>MTQRPVFELIQSEEVNAIAVLAREKMKEWLIAHRNADSDCPDDEEQDIGSLADDETNVNQNNNDEAPPKLSCFPPIKTLKFARKIVKGLKILIVMTDLMLNLLDIHPFGSSSASS</sequence>
<evidence type="ECO:0000313" key="2">
    <source>
        <dbReference type="EMBL" id="GFO18430.1"/>
    </source>
</evidence>
<dbReference type="AlphaFoldDB" id="A0AAV4BCT8"/>
<evidence type="ECO:0000313" key="3">
    <source>
        <dbReference type="Proteomes" id="UP000735302"/>
    </source>
</evidence>
<gene>
    <name evidence="2" type="ORF">PoB_004493500</name>
</gene>
<dbReference type="EMBL" id="BLXT01004955">
    <property type="protein sequence ID" value="GFO18430.1"/>
    <property type="molecule type" value="Genomic_DNA"/>
</dbReference>
<keyword evidence="3" id="KW-1185">Reference proteome</keyword>
<evidence type="ECO:0000256" key="1">
    <source>
        <dbReference type="SAM" id="MobiDB-lite"/>
    </source>
</evidence>
<organism evidence="2 3">
    <name type="scientific">Plakobranchus ocellatus</name>
    <dbReference type="NCBI Taxonomy" id="259542"/>
    <lineage>
        <taxon>Eukaryota</taxon>
        <taxon>Metazoa</taxon>
        <taxon>Spiralia</taxon>
        <taxon>Lophotrochozoa</taxon>
        <taxon>Mollusca</taxon>
        <taxon>Gastropoda</taxon>
        <taxon>Heterobranchia</taxon>
        <taxon>Euthyneura</taxon>
        <taxon>Panpulmonata</taxon>
        <taxon>Sacoglossa</taxon>
        <taxon>Placobranchoidea</taxon>
        <taxon>Plakobranchidae</taxon>
        <taxon>Plakobranchus</taxon>
    </lineage>
</organism>
<feature type="compositionally biased region" description="Acidic residues" evidence="1">
    <location>
        <begin position="39"/>
        <end position="56"/>
    </location>
</feature>